<sequence length="290" mass="34175">EMRKSCTSLILEADEEDSQVSSSYQISSYEDNNEIETPVQERSLNSLHHKKSESDLYTDFITLQEPSSKEINSLVTKVSTPKKLVNIEDVKAYKRSMSAYSNIQDYDLKWQASFHEEQKSRDKVAKTLKSIIKHNHKLNEFYCDGIFDENDTSISDLSEYQHYTEPLTEWNDIYDQLAYVFDCGELTAEHAIITFIYVRRMLDISKQKLWDFSWRMIVMSSLLTAVKVWDDCAIFNADFAMIFPELSLDVINNIERVFLTYLEWDVSVNCSDFARTYFHLREIEHMMDQW</sequence>
<dbReference type="InterPro" id="IPR036915">
    <property type="entry name" value="Cyclin-like_sf"/>
</dbReference>
<feature type="non-terminal residue" evidence="3">
    <location>
        <position position="1"/>
    </location>
</feature>
<dbReference type="Pfam" id="PF00134">
    <property type="entry name" value="Cyclin_N"/>
    <property type="match status" value="1"/>
</dbReference>
<dbReference type="InterPro" id="IPR006671">
    <property type="entry name" value="Cyclin_N"/>
</dbReference>
<feature type="compositionally biased region" description="Low complexity" evidence="1">
    <location>
        <begin position="19"/>
        <end position="29"/>
    </location>
</feature>
<dbReference type="Proteomes" id="UP000253551">
    <property type="component" value="Unassembled WGS sequence"/>
</dbReference>
<comment type="caution">
    <text evidence="3">The sequence shown here is derived from an EMBL/GenBank/DDBJ whole genome shotgun (WGS) entry which is preliminary data.</text>
</comment>
<reference evidence="3 4" key="1">
    <citation type="journal article" date="2018" name="G3 (Bethesda)">
        <title>Phylogenetic and Phylogenomic Definition of Rhizopus Species.</title>
        <authorList>
            <person name="Gryganskyi A.P."/>
            <person name="Golan J."/>
            <person name="Dolatabadi S."/>
            <person name="Mondo S."/>
            <person name="Robb S."/>
            <person name="Idnurm A."/>
            <person name="Muszewska A."/>
            <person name="Steczkiewicz K."/>
            <person name="Masonjones S."/>
            <person name="Liao H.L."/>
            <person name="Gajdeczka M.T."/>
            <person name="Anike F."/>
            <person name="Vuek A."/>
            <person name="Anishchenko I.M."/>
            <person name="Voigt K."/>
            <person name="de Hoog G.S."/>
            <person name="Smith M.E."/>
            <person name="Heitman J."/>
            <person name="Vilgalys R."/>
            <person name="Stajich J.E."/>
        </authorList>
    </citation>
    <scope>NUCLEOTIDE SEQUENCE [LARGE SCALE GENOMIC DNA]</scope>
    <source>
        <strain evidence="3 4">LSU 92-RS-03</strain>
    </source>
</reference>
<dbReference type="SUPFAM" id="SSF47954">
    <property type="entry name" value="Cyclin-like"/>
    <property type="match status" value="1"/>
</dbReference>
<evidence type="ECO:0000313" key="4">
    <source>
        <dbReference type="Proteomes" id="UP000253551"/>
    </source>
</evidence>
<gene>
    <name evidence="3" type="ORF">CU098_003241</name>
</gene>
<dbReference type="STRING" id="4846.A0A367ILP7"/>
<dbReference type="OrthoDB" id="10250320at2759"/>
<evidence type="ECO:0000313" key="3">
    <source>
        <dbReference type="EMBL" id="RCH78585.1"/>
    </source>
</evidence>
<keyword evidence="4" id="KW-1185">Reference proteome</keyword>
<feature type="region of interest" description="Disordered" evidence="1">
    <location>
        <begin position="1"/>
        <end position="33"/>
    </location>
</feature>
<evidence type="ECO:0000256" key="1">
    <source>
        <dbReference type="SAM" id="MobiDB-lite"/>
    </source>
</evidence>
<feature type="domain" description="Cyclin N-terminal" evidence="2">
    <location>
        <begin position="172"/>
        <end position="266"/>
    </location>
</feature>
<dbReference type="EMBL" id="PJQM01007128">
    <property type="protein sequence ID" value="RCH78585.1"/>
    <property type="molecule type" value="Genomic_DNA"/>
</dbReference>
<evidence type="ECO:0000259" key="2">
    <source>
        <dbReference type="Pfam" id="PF00134"/>
    </source>
</evidence>
<dbReference type="PANTHER" id="PTHR14248">
    <property type="entry name" value="CYCLIN Y, ISOFORM A"/>
    <property type="match status" value="1"/>
</dbReference>
<accession>A0A367ILP7</accession>
<dbReference type="Gene3D" id="1.10.472.10">
    <property type="entry name" value="Cyclin-like"/>
    <property type="match status" value="1"/>
</dbReference>
<organism evidence="3 4">
    <name type="scientific">Rhizopus stolonifer</name>
    <name type="common">Rhizopus nigricans</name>
    <dbReference type="NCBI Taxonomy" id="4846"/>
    <lineage>
        <taxon>Eukaryota</taxon>
        <taxon>Fungi</taxon>
        <taxon>Fungi incertae sedis</taxon>
        <taxon>Mucoromycota</taxon>
        <taxon>Mucoromycotina</taxon>
        <taxon>Mucoromycetes</taxon>
        <taxon>Mucorales</taxon>
        <taxon>Mucorineae</taxon>
        <taxon>Rhizopodaceae</taxon>
        <taxon>Rhizopus</taxon>
    </lineage>
</organism>
<dbReference type="AlphaFoldDB" id="A0A367ILP7"/>
<proteinExistence type="predicted"/>
<protein>
    <recommendedName>
        <fullName evidence="2">Cyclin N-terminal domain-containing protein</fullName>
    </recommendedName>
</protein>
<name>A0A367ILP7_RHIST</name>